<comment type="subcellular location">
    <subcellularLocation>
        <location evidence="1">Cell outer membrane</location>
        <topology evidence="1">Lipid-anchor</topology>
    </subcellularLocation>
</comment>
<keyword evidence="4" id="KW-0564">Palmitate</keyword>
<keyword evidence="3" id="KW-0472">Membrane</keyword>
<evidence type="ECO:0000256" key="8">
    <source>
        <dbReference type="SAM" id="SignalP"/>
    </source>
</evidence>
<evidence type="ECO:0000313" key="9">
    <source>
        <dbReference type="EMBL" id="QYR53332.1"/>
    </source>
</evidence>
<dbReference type="EMBL" id="CP080544">
    <property type="protein sequence ID" value="QYR53332.1"/>
    <property type="molecule type" value="Genomic_DNA"/>
</dbReference>
<feature type="signal peptide" evidence="8">
    <location>
        <begin position="1"/>
        <end position="21"/>
    </location>
</feature>
<accession>A0ABX8WR66</accession>
<keyword evidence="10" id="KW-1185">Reference proteome</keyword>
<dbReference type="PROSITE" id="PS51257">
    <property type="entry name" value="PROKAR_LIPOPROTEIN"/>
    <property type="match status" value="1"/>
</dbReference>
<evidence type="ECO:0000256" key="2">
    <source>
        <dbReference type="ARBA" id="ARBA00022729"/>
    </source>
</evidence>
<gene>
    <name evidence="9" type="ORF">H8L67_02120</name>
</gene>
<keyword evidence="6 9" id="KW-0449">Lipoprotein</keyword>
<dbReference type="Proteomes" id="UP000824755">
    <property type="component" value="Chromosome"/>
</dbReference>
<evidence type="ECO:0000313" key="10">
    <source>
        <dbReference type="Proteomes" id="UP000824755"/>
    </source>
</evidence>
<dbReference type="RefSeq" id="WP_220380149.1">
    <property type="nucleotide sequence ID" value="NZ_CP080544.1"/>
</dbReference>
<dbReference type="NCBIfam" id="NF047847">
    <property type="entry name" value="SS_mature_LptM"/>
    <property type="match status" value="1"/>
</dbReference>
<dbReference type="Pfam" id="PF13627">
    <property type="entry name" value="LptM_cons"/>
    <property type="match status" value="1"/>
</dbReference>
<sequence>MKYTIPLMLASALLLSACGNKGPLVMPQKPVPVDVAEPAAKPQGEASEVTTPEADAVAVPQEGSDAPTDATSPPPTK</sequence>
<reference evidence="9 10" key="1">
    <citation type="submission" date="2021-08" db="EMBL/GenBank/DDBJ databases">
        <title>Lysobacter sp. strain CJ11 Genome sequencing and assembly.</title>
        <authorList>
            <person name="Kim I."/>
        </authorList>
    </citation>
    <scope>NUCLEOTIDE SEQUENCE [LARGE SCALE GENOMIC DNA]</scope>
    <source>
        <strain evidence="9 10">CJ11</strain>
    </source>
</reference>
<evidence type="ECO:0000256" key="4">
    <source>
        <dbReference type="ARBA" id="ARBA00023139"/>
    </source>
</evidence>
<evidence type="ECO:0000256" key="1">
    <source>
        <dbReference type="ARBA" id="ARBA00004459"/>
    </source>
</evidence>
<organism evidence="9 10">
    <name type="scientific">Lysobacter soyae</name>
    <dbReference type="NCBI Taxonomy" id="2764185"/>
    <lineage>
        <taxon>Bacteria</taxon>
        <taxon>Pseudomonadati</taxon>
        <taxon>Pseudomonadota</taxon>
        <taxon>Gammaproteobacteria</taxon>
        <taxon>Lysobacterales</taxon>
        <taxon>Lysobacteraceae</taxon>
        <taxon>Lysobacter</taxon>
    </lineage>
</organism>
<keyword evidence="2 8" id="KW-0732">Signal</keyword>
<evidence type="ECO:0000256" key="6">
    <source>
        <dbReference type="ARBA" id="ARBA00023288"/>
    </source>
</evidence>
<feature type="region of interest" description="Disordered" evidence="7">
    <location>
        <begin position="35"/>
        <end position="77"/>
    </location>
</feature>
<evidence type="ECO:0000256" key="3">
    <source>
        <dbReference type="ARBA" id="ARBA00023136"/>
    </source>
</evidence>
<evidence type="ECO:0000256" key="5">
    <source>
        <dbReference type="ARBA" id="ARBA00023237"/>
    </source>
</evidence>
<evidence type="ECO:0000256" key="7">
    <source>
        <dbReference type="SAM" id="MobiDB-lite"/>
    </source>
</evidence>
<dbReference type="InterPro" id="IPR032831">
    <property type="entry name" value="LptM_cons"/>
</dbReference>
<keyword evidence="5" id="KW-0998">Cell outer membrane</keyword>
<protein>
    <submittedName>
        <fullName evidence="9">Lipoprotein</fullName>
    </submittedName>
</protein>
<feature type="chain" id="PRO_5046287311" evidence="8">
    <location>
        <begin position="22"/>
        <end position="77"/>
    </location>
</feature>
<name>A0ABX8WR66_9GAMM</name>
<proteinExistence type="predicted"/>